<organism evidence="8 9">
    <name type="scientific">Microcaecilia unicolor</name>
    <dbReference type="NCBI Taxonomy" id="1415580"/>
    <lineage>
        <taxon>Eukaryota</taxon>
        <taxon>Metazoa</taxon>
        <taxon>Chordata</taxon>
        <taxon>Craniata</taxon>
        <taxon>Vertebrata</taxon>
        <taxon>Euteleostomi</taxon>
        <taxon>Amphibia</taxon>
        <taxon>Gymnophiona</taxon>
        <taxon>Siphonopidae</taxon>
        <taxon>Microcaecilia</taxon>
    </lineage>
</organism>
<keyword evidence="4" id="KW-0472">Membrane</keyword>
<evidence type="ECO:0000313" key="8">
    <source>
        <dbReference type="Proteomes" id="UP000515156"/>
    </source>
</evidence>
<gene>
    <name evidence="9" type="primary">LOC115460471</name>
</gene>
<keyword evidence="8" id="KW-1185">Reference proteome</keyword>
<dbReference type="PANTHER" id="PTHR16983">
    <property type="entry name" value="UPAR/LY6 DOMAIN-CONTAINING PROTEIN"/>
    <property type="match status" value="1"/>
</dbReference>
<evidence type="ECO:0000256" key="2">
    <source>
        <dbReference type="ARBA" id="ARBA00022475"/>
    </source>
</evidence>
<dbReference type="InterPro" id="IPR016054">
    <property type="entry name" value="LY6_UPA_recep-like"/>
</dbReference>
<evidence type="ECO:0000313" key="9">
    <source>
        <dbReference type="RefSeq" id="XP_030046088.1"/>
    </source>
</evidence>
<dbReference type="PANTHER" id="PTHR16983:SF13">
    <property type="entry name" value="LYMPHOCYTE ANTIGEN 6E"/>
    <property type="match status" value="1"/>
</dbReference>
<dbReference type="OrthoDB" id="10002433at2759"/>
<accession>A0A6P7X0R9</accession>
<evidence type="ECO:0000259" key="7">
    <source>
        <dbReference type="SMART" id="SM00134"/>
    </source>
</evidence>
<evidence type="ECO:0000256" key="4">
    <source>
        <dbReference type="ARBA" id="ARBA00023136"/>
    </source>
</evidence>
<reference evidence="9" key="1">
    <citation type="submission" date="2025-08" db="UniProtKB">
        <authorList>
            <consortium name="RefSeq"/>
        </authorList>
    </citation>
    <scope>IDENTIFICATION</scope>
</reference>
<feature type="domain" description="UPAR/Ly6" evidence="7">
    <location>
        <begin position="21"/>
        <end position="104"/>
    </location>
</feature>
<feature type="signal peptide" evidence="6">
    <location>
        <begin position="1"/>
        <end position="20"/>
    </location>
</feature>
<proteinExistence type="predicted"/>
<evidence type="ECO:0000256" key="5">
    <source>
        <dbReference type="ARBA" id="ARBA00023180"/>
    </source>
</evidence>
<comment type="subcellular location">
    <subcellularLocation>
        <location evidence="1">Cell membrane</location>
    </subcellularLocation>
</comment>
<dbReference type="RefSeq" id="XP_030046088.1">
    <property type="nucleotide sequence ID" value="XM_030190228.1"/>
</dbReference>
<keyword evidence="5" id="KW-0325">Glycoprotein</keyword>
<keyword evidence="3 6" id="KW-0732">Signal</keyword>
<feature type="chain" id="PRO_5027984618" evidence="6">
    <location>
        <begin position="21"/>
        <end position="106"/>
    </location>
</feature>
<evidence type="ECO:0000256" key="6">
    <source>
        <dbReference type="SAM" id="SignalP"/>
    </source>
</evidence>
<dbReference type="Gene3D" id="2.10.60.10">
    <property type="entry name" value="CD59"/>
    <property type="match status" value="1"/>
</dbReference>
<dbReference type="Pfam" id="PF00087">
    <property type="entry name" value="Toxin_TOLIP"/>
    <property type="match status" value="1"/>
</dbReference>
<dbReference type="InterPro" id="IPR045860">
    <property type="entry name" value="Snake_toxin-like_sf"/>
</dbReference>
<dbReference type="InParanoid" id="A0A6P7X0R9"/>
<sequence>MRNFLFSLLIAALCLHTADFLKCYTCKHTIELNNSDCLIETTCSSEDKYCRTTLASAHEETAISKQCEPTCTPGEVEVDELKISDSCCQTDLCNYNAGISGSEGMA</sequence>
<protein>
    <submittedName>
        <fullName evidence="9">Bucandin-like</fullName>
    </submittedName>
</protein>
<dbReference type="KEGG" id="muo:115460471"/>
<dbReference type="SUPFAM" id="SSF57302">
    <property type="entry name" value="Snake toxin-like"/>
    <property type="match status" value="1"/>
</dbReference>
<dbReference type="InterPro" id="IPR035076">
    <property type="entry name" value="Toxin/TOLIP"/>
</dbReference>
<dbReference type="AlphaFoldDB" id="A0A6P7X0R9"/>
<name>A0A6P7X0R9_9AMPH</name>
<dbReference type="GeneID" id="115460471"/>
<evidence type="ECO:0000256" key="3">
    <source>
        <dbReference type="ARBA" id="ARBA00022729"/>
    </source>
</evidence>
<keyword evidence="2" id="KW-1003">Cell membrane</keyword>
<dbReference type="SMART" id="SM00134">
    <property type="entry name" value="LU"/>
    <property type="match status" value="1"/>
</dbReference>
<dbReference type="FunFam" id="2.10.60.10:FF:000003">
    <property type="entry name" value="lymphocyte antigen 6E isoform X1"/>
    <property type="match status" value="1"/>
</dbReference>
<dbReference type="FunCoup" id="A0A6P7X0R9">
    <property type="interactions" value="18"/>
</dbReference>
<dbReference type="Proteomes" id="UP000515156">
    <property type="component" value="Chromosome 1"/>
</dbReference>
<evidence type="ECO:0000256" key="1">
    <source>
        <dbReference type="ARBA" id="ARBA00004236"/>
    </source>
</evidence>
<dbReference type="GO" id="GO:0005886">
    <property type="term" value="C:plasma membrane"/>
    <property type="evidence" value="ECO:0007669"/>
    <property type="project" value="UniProtKB-SubCell"/>
</dbReference>
<dbReference type="InterPro" id="IPR051110">
    <property type="entry name" value="Ly-6/neurotoxin-like_GPI-ap"/>
</dbReference>